<keyword evidence="5" id="KW-1133">Transmembrane helix</keyword>
<keyword evidence="5" id="KW-0812">Transmembrane</keyword>
<dbReference type="InterPro" id="IPR002110">
    <property type="entry name" value="Ankyrin_rpt"/>
</dbReference>
<keyword evidence="2 3" id="KW-0040">ANK repeat</keyword>
<evidence type="ECO:0000313" key="8">
    <source>
        <dbReference type="Proteomes" id="UP001497444"/>
    </source>
</evidence>
<feature type="domain" description="PGG" evidence="6">
    <location>
        <begin position="886"/>
        <end position="1014"/>
    </location>
</feature>
<keyword evidence="8" id="KW-1185">Reference proteome</keyword>
<dbReference type="PANTHER" id="PTHR24198:SF195">
    <property type="entry name" value="DEATH DOMAIN-CONTAINING PROTEIN"/>
    <property type="match status" value="1"/>
</dbReference>
<dbReference type="PROSITE" id="PS50088">
    <property type="entry name" value="ANK_REPEAT"/>
    <property type="match status" value="5"/>
</dbReference>
<keyword evidence="5" id="KW-0472">Membrane</keyword>
<reference evidence="7" key="1">
    <citation type="submission" date="2024-02" db="EMBL/GenBank/DDBJ databases">
        <authorList>
            <consortium name="ELIXIR-Norway"/>
            <consortium name="Elixir Norway"/>
        </authorList>
    </citation>
    <scope>NUCLEOTIDE SEQUENCE</scope>
</reference>
<feature type="compositionally biased region" description="Polar residues" evidence="4">
    <location>
        <begin position="1"/>
        <end position="22"/>
    </location>
</feature>
<dbReference type="InterPro" id="IPR036770">
    <property type="entry name" value="Ankyrin_rpt-contain_sf"/>
</dbReference>
<dbReference type="PROSITE" id="PS50297">
    <property type="entry name" value="ANK_REP_REGION"/>
    <property type="match status" value="4"/>
</dbReference>
<feature type="transmembrane region" description="Helical" evidence="5">
    <location>
        <begin position="1022"/>
        <end position="1041"/>
    </location>
</feature>
<dbReference type="SUPFAM" id="SSF48403">
    <property type="entry name" value="Ankyrin repeat"/>
    <property type="match status" value="2"/>
</dbReference>
<dbReference type="Pfam" id="PF13962">
    <property type="entry name" value="PGG"/>
    <property type="match status" value="1"/>
</dbReference>
<keyword evidence="1" id="KW-0677">Repeat</keyword>
<dbReference type="SMART" id="SM00248">
    <property type="entry name" value="ANK"/>
    <property type="match status" value="15"/>
</dbReference>
<sequence>MATSSQDTFKASSDGASGSNDVSILAGETYDEKLTPGEEHGDVSDEHKIATCIPKEAREAASDPEEALLQAIRDERSEDDLRTYLNSIFEKIGDGADEAKNAKDGEIEDLGGSPGLARRGRVYNKALGEAKEGSAIEAFLLRTLEIDEQLATCLRAGTSCPKIWCWAARYKMVNIAMALVRRNIALEDQNRAMALEDRNRGMALEDRKPDPLPEEVLAIAVEYGHVKLVERLTKLQHGVDVNKGRWDFPGAGGRTNAGSGTVPRRLTDDSHLNDYERHGFRFLVPICSAARIGNVEMVKTLSECDKTTEVEWALHWAAIMGHHHVVLELLNSEREVDVNKPVYKMTYPILRDPYSTGPHVFNPLHMASFHGHVRVVEALCQDMRLRPNTASKEGHLRANTASEGGVTAVQLAAEMGHIQIVKILLERPELEIAWALHGAAKKGHHDVVEELLKSEKEVDVNTLKQEILDDAQDRSSFGEEFNPLHLASIYGHASVAQVLFEDRKRRSQVNIKSGAGMTALELAMEKGHVGIVKMLLKRPEVEIRWALHGAAKKGHDNVVQELFNSGKEVDVNILKQEILDDAKDFGEEFNPLHLASIYGRASVVKVLCEDKKGRLQVNIESKPAGLTALQMATEKGHAEIVKMLLERPEVEIRWALHKAAKMGHRNVVVELLNSGKEVFVNTLNHEILDDAQDGSSFGEEFNQLHLASIYGHASVVKVLCEDKKGCLDVNTESARGMTALQMAMEKGHVEAAKMLLERPEVETKRILHKAAKQGHHDVVDKLVEIGKEMDVNTLDHLILDDKQDSLSFGKTFNPLHLASLYGHVKVVHALCKATTLRANTESGAGMTAVQIAKRKGHAEIEKILLYRTDVQKHLDRLYRDRQVHVDAANAILVGATLIASVTFAAWLQPPLGYSEFYGSTSIDVGAPLPSGMYPSFVSVAGHPILDIFWIFNTISFLFAIATLMVGANAARPPRQDKDIGEVVRTLRTLLSLAYSLLTVSVGCVLGAFATAGFVVLPPVRRYTVTMGATLGIGLAVVFLSWTSSWISSKVLYVLKIIKEFFCNNP</sequence>
<evidence type="ECO:0000256" key="3">
    <source>
        <dbReference type="PROSITE-ProRule" id="PRU00023"/>
    </source>
</evidence>
<evidence type="ECO:0000256" key="4">
    <source>
        <dbReference type="SAM" id="MobiDB-lite"/>
    </source>
</evidence>
<feature type="repeat" description="ANK" evidence="3">
    <location>
        <begin position="762"/>
        <end position="794"/>
    </location>
</feature>
<feature type="repeat" description="ANK" evidence="3">
    <location>
        <begin position="515"/>
        <end position="538"/>
    </location>
</feature>
<feature type="transmembrane region" description="Helical" evidence="5">
    <location>
        <begin position="991"/>
        <end position="1016"/>
    </location>
</feature>
<name>A0ABP0XBC4_9BRYO</name>
<feature type="repeat" description="ANK" evidence="3">
    <location>
        <begin position="624"/>
        <end position="647"/>
    </location>
</feature>
<feature type="repeat" description="ANK" evidence="3">
    <location>
        <begin position="404"/>
        <end position="427"/>
    </location>
</feature>
<evidence type="ECO:0000256" key="2">
    <source>
        <dbReference type="ARBA" id="ARBA00023043"/>
    </source>
</evidence>
<evidence type="ECO:0000259" key="6">
    <source>
        <dbReference type="Pfam" id="PF13962"/>
    </source>
</evidence>
<dbReference type="Proteomes" id="UP001497444">
    <property type="component" value="Chromosome 7"/>
</dbReference>
<protein>
    <recommendedName>
        <fullName evidence="6">PGG domain-containing protein</fullName>
    </recommendedName>
</protein>
<dbReference type="Pfam" id="PF12796">
    <property type="entry name" value="Ank_2"/>
    <property type="match status" value="4"/>
</dbReference>
<evidence type="ECO:0000256" key="5">
    <source>
        <dbReference type="SAM" id="Phobius"/>
    </source>
</evidence>
<proteinExistence type="predicted"/>
<feature type="region of interest" description="Disordered" evidence="4">
    <location>
        <begin position="1"/>
        <end position="47"/>
    </location>
</feature>
<evidence type="ECO:0000256" key="1">
    <source>
        <dbReference type="ARBA" id="ARBA00022737"/>
    </source>
</evidence>
<organism evidence="7 8">
    <name type="scientific">Sphagnum jensenii</name>
    <dbReference type="NCBI Taxonomy" id="128206"/>
    <lineage>
        <taxon>Eukaryota</taxon>
        <taxon>Viridiplantae</taxon>
        <taxon>Streptophyta</taxon>
        <taxon>Embryophyta</taxon>
        <taxon>Bryophyta</taxon>
        <taxon>Sphagnophytina</taxon>
        <taxon>Sphagnopsida</taxon>
        <taxon>Sphagnales</taxon>
        <taxon>Sphagnaceae</taxon>
        <taxon>Sphagnum</taxon>
    </lineage>
</organism>
<dbReference type="Pfam" id="PF00023">
    <property type="entry name" value="Ank"/>
    <property type="match status" value="1"/>
</dbReference>
<dbReference type="PANTHER" id="PTHR24198">
    <property type="entry name" value="ANKYRIN REPEAT AND PROTEIN KINASE DOMAIN-CONTAINING PROTEIN"/>
    <property type="match status" value="1"/>
</dbReference>
<dbReference type="Gene3D" id="1.25.40.20">
    <property type="entry name" value="Ankyrin repeat-containing domain"/>
    <property type="match status" value="5"/>
</dbReference>
<feature type="transmembrane region" description="Helical" evidence="5">
    <location>
        <begin position="947"/>
        <end position="970"/>
    </location>
</feature>
<evidence type="ECO:0000313" key="7">
    <source>
        <dbReference type="EMBL" id="CAK9276427.1"/>
    </source>
</evidence>
<dbReference type="InterPro" id="IPR026961">
    <property type="entry name" value="PGG_dom"/>
</dbReference>
<feature type="compositionally biased region" description="Basic and acidic residues" evidence="4">
    <location>
        <begin position="30"/>
        <end position="47"/>
    </location>
</feature>
<dbReference type="EMBL" id="OZ020102">
    <property type="protein sequence ID" value="CAK9276427.1"/>
    <property type="molecule type" value="Genomic_DNA"/>
</dbReference>
<feature type="repeat" description="ANK" evidence="3">
    <location>
        <begin position="735"/>
        <end position="758"/>
    </location>
</feature>
<gene>
    <name evidence="7" type="ORF">CSSPJE1EN1_LOCUS21905</name>
</gene>
<accession>A0ABP0XBC4</accession>